<name>A0A8J3C617_9ACTN</name>
<sequence>MTKLGKIIGTGLAAAVAITAGPFATAASAAQMDDCVLNVQSGKTTCYTSLASALAATRGSAQQVIGGILFEDRYRAGRSLAIEIGNPCVTSQTIDYQVNIPLWFNDLTSSYEGYSNCLVQVHENTNYGGRYDGPRGYQPNLSGILNDAASSVRLW</sequence>
<protein>
    <submittedName>
        <fullName evidence="2">Uncharacterized protein</fullName>
    </submittedName>
</protein>
<dbReference type="RefSeq" id="WP_189082225.1">
    <property type="nucleotide sequence ID" value="NZ_BMMX01000040.1"/>
</dbReference>
<feature type="chain" id="PRO_5035263858" evidence="1">
    <location>
        <begin position="30"/>
        <end position="155"/>
    </location>
</feature>
<dbReference type="AlphaFoldDB" id="A0A8J3C617"/>
<gene>
    <name evidence="2" type="ORF">GCM10012284_54750</name>
</gene>
<reference evidence="2" key="1">
    <citation type="journal article" date="2014" name="Int. J. Syst. Evol. Microbiol.">
        <title>Complete genome sequence of Corynebacterium casei LMG S-19264T (=DSM 44701T), isolated from a smear-ripened cheese.</title>
        <authorList>
            <consortium name="US DOE Joint Genome Institute (JGI-PGF)"/>
            <person name="Walter F."/>
            <person name="Albersmeier A."/>
            <person name="Kalinowski J."/>
            <person name="Ruckert C."/>
        </authorList>
    </citation>
    <scope>NUCLEOTIDE SEQUENCE</scope>
    <source>
        <strain evidence="2">CGMCC 4.7299</strain>
    </source>
</reference>
<dbReference type="EMBL" id="BMMX01000040">
    <property type="protein sequence ID" value="GGL13139.1"/>
    <property type="molecule type" value="Genomic_DNA"/>
</dbReference>
<comment type="caution">
    <text evidence="2">The sequence shown here is derived from an EMBL/GenBank/DDBJ whole genome shotgun (WGS) entry which is preliminary data.</text>
</comment>
<dbReference type="Gene3D" id="2.60.20.10">
    <property type="entry name" value="Crystallins"/>
    <property type="match status" value="1"/>
</dbReference>
<evidence type="ECO:0000313" key="3">
    <source>
        <dbReference type="Proteomes" id="UP000656042"/>
    </source>
</evidence>
<proteinExistence type="predicted"/>
<dbReference type="Proteomes" id="UP000656042">
    <property type="component" value="Unassembled WGS sequence"/>
</dbReference>
<reference evidence="2" key="2">
    <citation type="submission" date="2020-09" db="EMBL/GenBank/DDBJ databases">
        <authorList>
            <person name="Sun Q."/>
            <person name="Zhou Y."/>
        </authorList>
    </citation>
    <scope>NUCLEOTIDE SEQUENCE</scope>
    <source>
        <strain evidence="2">CGMCC 4.7299</strain>
    </source>
</reference>
<organism evidence="2 3">
    <name type="scientific">Mangrovihabitans endophyticus</name>
    <dbReference type="NCBI Taxonomy" id="1751298"/>
    <lineage>
        <taxon>Bacteria</taxon>
        <taxon>Bacillati</taxon>
        <taxon>Actinomycetota</taxon>
        <taxon>Actinomycetes</taxon>
        <taxon>Micromonosporales</taxon>
        <taxon>Micromonosporaceae</taxon>
        <taxon>Mangrovihabitans</taxon>
    </lineage>
</organism>
<keyword evidence="1" id="KW-0732">Signal</keyword>
<keyword evidence="3" id="KW-1185">Reference proteome</keyword>
<evidence type="ECO:0000256" key="1">
    <source>
        <dbReference type="SAM" id="SignalP"/>
    </source>
</evidence>
<feature type="signal peptide" evidence="1">
    <location>
        <begin position="1"/>
        <end position="29"/>
    </location>
</feature>
<accession>A0A8J3C617</accession>
<evidence type="ECO:0000313" key="2">
    <source>
        <dbReference type="EMBL" id="GGL13139.1"/>
    </source>
</evidence>